<dbReference type="EC" id="3.1.-.-" evidence="6"/>
<dbReference type="EMBL" id="CP071793">
    <property type="protein sequence ID" value="QTD51496.1"/>
    <property type="molecule type" value="Genomic_DNA"/>
</dbReference>
<keyword evidence="3 6" id="KW-0378">Hydrolase</keyword>
<proteinExistence type="inferred from homology"/>
<keyword evidence="7" id="KW-1185">Reference proteome</keyword>
<dbReference type="SMART" id="SM00479">
    <property type="entry name" value="EXOIII"/>
    <property type="match status" value="1"/>
</dbReference>
<dbReference type="Gene3D" id="3.30.420.10">
    <property type="entry name" value="Ribonuclease H-like superfamily/Ribonuclease H"/>
    <property type="match status" value="1"/>
</dbReference>
<dbReference type="InterPro" id="IPR012337">
    <property type="entry name" value="RNaseH-like_sf"/>
</dbReference>
<name>A0A8A4TNF4_SULCO</name>
<dbReference type="InterPro" id="IPR013520">
    <property type="entry name" value="Ribonucl_H"/>
</dbReference>
<dbReference type="GO" id="GO:0000175">
    <property type="term" value="F:3'-5'-RNA exonuclease activity"/>
    <property type="evidence" value="ECO:0007669"/>
    <property type="project" value="InterPro"/>
</dbReference>
<dbReference type="SUPFAM" id="SSF53098">
    <property type="entry name" value="Ribonuclease H-like"/>
    <property type="match status" value="1"/>
</dbReference>
<evidence type="ECO:0000259" key="5">
    <source>
        <dbReference type="SMART" id="SM00479"/>
    </source>
</evidence>
<evidence type="ECO:0000313" key="6">
    <source>
        <dbReference type="EMBL" id="QTD51496.1"/>
    </source>
</evidence>
<evidence type="ECO:0000256" key="1">
    <source>
        <dbReference type="ARBA" id="ARBA00009921"/>
    </source>
</evidence>
<protein>
    <submittedName>
        <fullName evidence="6">Oligoribonuclease</fullName>
        <ecNumber evidence="6">3.1.-.-</ecNumber>
    </submittedName>
</protein>
<feature type="domain" description="Exonuclease" evidence="5">
    <location>
        <begin position="16"/>
        <end position="184"/>
    </location>
</feature>
<dbReference type="GO" id="GO:0003676">
    <property type="term" value="F:nucleic acid binding"/>
    <property type="evidence" value="ECO:0007669"/>
    <property type="project" value="InterPro"/>
</dbReference>
<sequence length="192" mass="21943">MSKNELSVKPKKPMTKMFWVDLEMTGLDPERDAIIEFAAIITDLAFKPIARYHSVVFQPPALLAQMDEWNRTTHSASGLLGRIPQGKQLGQVEDEILTLIHEQFGEESPILAGNSIHQDRKFIDRHMKALAGVLHYRMIDVSSFKEIFRSVYQKNFQKDNTHRATDDIEASIAELEFYLGFVQLEPQVPSKS</sequence>
<dbReference type="Proteomes" id="UP000663929">
    <property type="component" value="Chromosome"/>
</dbReference>
<keyword evidence="2" id="KW-0540">Nuclease</keyword>
<dbReference type="Pfam" id="PF00929">
    <property type="entry name" value="RNase_T"/>
    <property type="match status" value="1"/>
</dbReference>
<keyword evidence="4" id="KW-0269">Exonuclease</keyword>
<evidence type="ECO:0000313" key="7">
    <source>
        <dbReference type="Proteomes" id="UP000663929"/>
    </source>
</evidence>
<comment type="similarity">
    <text evidence="1">Belongs to the oligoribonuclease family.</text>
</comment>
<dbReference type="PANTHER" id="PTHR11046">
    <property type="entry name" value="OLIGORIBONUCLEASE, MITOCHONDRIAL"/>
    <property type="match status" value="1"/>
</dbReference>
<evidence type="ECO:0000256" key="2">
    <source>
        <dbReference type="ARBA" id="ARBA00022722"/>
    </source>
</evidence>
<dbReference type="GO" id="GO:0006259">
    <property type="term" value="P:DNA metabolic process"/>
    <property type="evidence" value="ECO:0007669"/>
    <property type="project" value="UniProtKB-ARBA"/>
</dbReference>
<dbReference type="InterPro" id="IPR022894">
    <property type="entry name" value="Oligoribonuclease"/>
</dbReference>
<dbReference type="AlphaFoldDB" id="A0A8A4TNF4"/>
<dbReference type="InterPro" id="IPR036397">
    <property type="entry name" value="RNaseH_sf"/>
</dbReference>
<dbReference type="KEGG" id="scor:J3U87_03425"/>
<accession>A0A8A4TNF4</accession>
<dbReference type="RefSeq" id="WP_237381626.1">
    <property type="nucleotide sequence ID" value="NZ_CP071793.1"/>
</dbReference>
<evidence type="ECO:0000256" key="4">
    <source>
        <dbReference type="ARBA" id="ARBA00022839"/>
    </source>
</evidence>
<evidence type="ECO:0000256" key="3">
    <source>
        <dbReference type="ARBA" id="ARBA00022801"/>
    </source>
</evidence>
<reference evidence="6" key="1">
    <citation type="submission" date="2021-03" db="EMBL/GenBank/DDBJ databases">
        <title>Acanthopleuribacteraceae sp. M133.</title>
        <authorList>
            <person name="Wang G."/>
        </authorList>
    </citation>
    <scope>NUCLEOTIDE SEQUENCE</scope>
    <source>
        <strain evidence="6">M133</strain>
    </source>
</reference>
<dbReference type="PANTHER" id="PTHR11046:SF0">
    <property type="entry name" value="OLIGORIBONUCLEASE, MITOCHONDRIAL"/>
    <property type="match status" value="1"/>
</dbReference>
<organism evidence="6 7">
    <name type="scientific">Sulfidibacter corallicola</name>
    <dbReference type="NCBI Taxonomy" id="2818388"/>
    <lineage>
        <taxon>Bacteria</taxon>
        <taxon>Pseudomonadati</taxon>
        <taxon>Acidobacteriota</taxon>
        <taxon>Holophagae</taxon>
        <taxon>Acanthopleuribacterales</taxon>
        <taxon>Acanthopleuribacteraceae</taxon>
        <taxon>Sulfidibacter</taxon>
    </lineage>
</organism>
<dbReference type="CDD" id="cd06135">
    <property type="entry name" value="Orn"/>
    <property type="match status" value="1"/>
</dbReference>
<gene>
    <name evidence="6" type="primary">orn</name>
    <name evidence="6" type="ORF">J3U87_03425</name>
</gene>
<dbReference type="NCBIfam" id="NF003765">
    <property type="entry name" value="PRK05359.1"/>
    <property type="match status" value="1"/>
</dbReference>